<evidence type="ECO:0008006" key="4">
    <source>
        <dbReference type="Google" id="ProtNLM"/>
    </source>
</evidence>
<feature type="transmembrane region" description="Helical" evidence="1">
    <location>
        <begin position="20"/>
        <end position="41"/>
    </location>
</feature>
<keyword evidence="1" id="KW-0812">Transmembrane</keyword>
<dbReference type="AlphaFoldDB" id="A0ABD5XQ47"/>
<comment type="caution">
    <text evidence="2">The sequence shown here is derived from an EMBL/GenBank/DDBJ whole genome shotgun (WGS) entry which is preliminary data.</text>
</comment>
<sequence length="44" mass="4455">MSQAALATPEPPQQGGPLGGVPLLPTVLGVLVVVLAAVLVIRRR</sequence>
<reference evidence="2 3" key="1">
    <citation type="journal article" date="2019" name="Int. J. Syst. Evol. Microbiol.">
        <title>The Global Catalogue of Microorganisms (GCM) 10K type strain sequencing project: providing services to taxonomists for standard genome sequencing and annotation.</title>
        <authorList>
            <consortium name="The Broad Institute Genomics Platform"/>
            <consortium name="The Broad Institute Genome Sequencing Center for Infectious Disease"/>
            <person name="Wu L."/>
            <person name="Ma J."/>
        </authorList>
    </citation>
    <scope>NUCLEOTIDE SEQUENCE [LARGE SCALE GENOMIC DNA]</scope>
    <source>
        <strain evidence="2 3">DT92</strain>
    </source>
</reference>
<evidence type="ECO:0000256" key="1">
    <source>
        <dbReference type="SAM" id="Phobius"/>
    </source>
</evidence>
<dbReference type="Proteomes" id="UP001596368">
    <property type="component" value="Unassembled WGS sequence"/>
</dbReference>
<protein>
    <recommendedName>
        <fullName evidence="4">PGF-CTERM protein</fullName>
    </recommendedName>
</protein>
<evidence type="ECO:0000313" key="2">
    <source>
        <dbReference type="EMBL" id="MFC7135784.1"/>
    </source>
</evidence>
<evidence type="ECO:0000313" key="3">
    <source>
        <dbReference type="Proteomes" id="UP001596368"/>
    </source>
</evidence>
<name>A0ABD5XQ47_9EURY</name>
<keyword evidence="1" id="KW-1133">Transmembrane helix</keyword>
<gene>
    <name evidence="2" type="ORF">ACFQRB_02650</name>
</gene>
<organism evidence="2 3">
    <name type="scientific">Halobaculum litoreum</name>
    <dbReference type="NCBI Taxonomy" id="3031998"/>
    <lineage>
        <taxon>Archaea</taxon>
        <taxon>Methanobacteriati</taxon>
        <taxon>Methanobacteriota</taxon>
        <taxon>Stenosarchaea group</taxon>
        <taxon>Halobacteria</taxon>
        <taxon>Halobacteriales</taxon>
        <taxon>Haloferacaceae</taxon>
        <taxon>Halobaculum</taxon>
    </lineage>
</organism>
<keyword evidence="1" id="KW-0472">Membrane</keyword>
<accession>A0ABD5XQ47</accession>
<keyword evidence="3" id="KW-1185">Reference proteome</keyword>
<dbReference type="EMBL" id="JBHSZG010000001">
    <property type="protein sequence ID" value="MFC7135784.1"/>
    <property type="molecule type" value="Genomic_DNA"/>
</dbReference>
<proteinExistence type="predicted"/>